<name>G2Y9U4_BOTF4</name>
<gene>
    <name evidence="1" type="ORF">BofuT4_uP028370.1</name>
</gene>
<organism evidence="1 2">
    <name type="scientific">Botryotinia fuckeliana (strain T4)</name>
    <name type="common">Noble rot fungus</name>
    <name type="synonym">Botrytis cinerea</name>
    <dbReference type="NCBI Taxonomy" id="999810"/>
    <lineage>
        <taxon>Eukaryota</taxon>
        <taxon>Fungi</taxon>
        <taxon>Dikarya</taxon>
        <taxon>Ascomycota</taxon>
        <taxon>Pezizomycotina</taxon>
        <taxon>Leotiomycetes</taxon>
        <taxon>Helotiales</taxon>
        <taxon>Sclerotiniaceae</taxon>
        <taxon>Botrytis</taxon>
    </lineage>
</organism>
<sequence>MHFLPDIITSLEFSAFTDFDSAPLEVNAASGSILSPGWIGSQESFARSFLAQCDC</sequence>
<dbReference type="HOGENOM" id="CLU_3032089_0_0_1"/>
<accession>G2Y9U4</accession>
<proteinExistence type="predicted"/>
<dbReference type="Proteomes" id="UP000008177">
    <property type="component" value="Unplaced contigs"/>
</dbReference>
<dbReference type="AlphaFoldDB" id="G2Y9U4"/>
<dbReference type="EMBL" id="FQ790300">
    <property type="protein sequence ID" value="CCD48961.1"/>
    <property type="molecule type" value="Genomic_DNA"/>
</dbReference>
<reference evidence="2" key="1">
    <citation type="journal article" date="2011" name="PLoS Genet.">
        <title>Genomic analysis of the necrotrophic fungal pathogens Sclerotinia sclerotiorum and Botrytis cinerea.</title>
        <authorList>
            <person name="Amselem J."/>
            <person name="Cuomo C.A."/>
            <person name="van Kan J.A."/>
            <person name="Viaud M."/>
            <person name="Benito E.P."/>
            <person name="Couloux A."/>
            <person name="Coutinho P.M."/>
            <person name="de Vries R.P."/>
            <person name="Dyer P.S."/>
            <person name="Fillinger S."/>
            <person name="Fournier E."/>
            <person name="Gout L."/>
            <person name="Hahn M."/>
            <person name="Kohn L."/>
            <person name="Lapalu N."/>
            <person name="Plummer K.M."/>
            <person name="Pradier J.M."/>
            <person name="Quevillon E."/>
            <person name="Sharon A."/>
            <person name="Simon A."/>
            <person name="ten Have A."/>
            <person name="Tudzynski B."/>
            <person name="Tudzynski P."/>
            <person name="Wincker P."/>
            <person name="Andrew M."/>
            <person name="Anthouard V."/>
            <person name="Beever R.E."/>
            <person name="Beffa R."/>
            <person name="Benoit I."/>
            <person name="Bouzid O."/>
            <person name="Brault B."/>
            <person name="Chen Z."/>
            <person name="Choquer M."/>
            <person name="Collemare J."/>
            <person name="Cotton P."/>
            <person name="Danchin E.G."/>
            <person name="Da Silva C."/>
            <person name="Gautier A."/>
            <person name="Giraud C."/>
            <person name="Giraud T."/>
            <person name="Gonzalez C."/>
            <person name="Grossetete S."/>
            <person name="Guldener U."/>
            <person name="Henrissat B."/>
            <person name="Howlett B.J."/>
            <person name="Kodira C."/>
            <person name="Kretschmer M."/>
            <person name="Lappartient A."/>
            <person name="Leroch M."/>
            <person name="Levis C."/>
            <person name="Mauceli E."/>
            <person name="Neuveglise C."/>
            <person name="Oeser B."/>
            <person name="Pearson M."/>
            <person name="Poulain J."/>
            <person name="Poussereau N."/>
            <person name="Quesneville H."/>
            <person name="Rascle C."/>
            <person name="Schumacher J."/>
            <person name="Segurens B."/>
            <person name="Sexton A."/>
            <person name="Silva E."/>
            <person name="Sirven C."/>
            <person name="Soanes D.M."/>
            <person name="Talbot N.J."/>
            <person name="Templeton M."/>
            <person name="Yandava C."/>
            <person name="Yarden O."/>
            <person name="Zeng Q."/>
            <person name="Rollins J.A."/>
            <person name="Lebrun M.H."/>
            <person name="Dickman M."/>
        </authorList>
    </citation>
    <scope>NUCLEOTIDE SEQUENCE [LARGE SCALE GENOMIC DNA]</scope>
    <source>
        <strain evidence="2">T4</strain>
    </source>
</reference>
<dbReference type="InParanoid" id="G2Y9U4"/>
<protein>
    <submittedName>
        <fullName evidence="1">Uncharacterized protein</fullName>
    </submittedName>
</protein>
<evidence type="ECO:0000313" key="2">
    <source>
        <dbReference type="Proteomes" id="UP000008177"/>
    </source>
</evidence>
<evidence type="ECO:0000313" key="1">
    <source>
        <dbReference type="EMBL" id="CCD48961.1"/>
    </source>
</evidence>